<protein>
    <submittedName>
        <fullName evidence="2">Uncharacterized protein</fullName>
    </submittedName>
</protein>
<evidence type="ECO:0000313" key="2">
    <source>
        <dbReference type="EMBL" id="PAV70985.1"/>
    </source>
</evidence>
<feature type="region of interest" description="Disordered" evidence="1">
    <location>
        <begin position="130"/>
        <end position="198"/>
    </location>
</feature>
<sequence length="1017" mass="108398">MRTPASCCTCSRMPSSTGATPDRALSRGAVTGDVLTVRPSTLIRRSSRWSSDAMRPPKAWVVLIVFTARSAMSPGVKVARVQSLPPTCTSARPVTAVTSTDSKVAGWGWSGALRLRSAVSDTWPMMARIGVTRPSTPTVAPPVPQATEASRASPPAPSRITGRLARDADLRGADRHRRIAADAHPGRGGDAAADDDRRLGRSDAHHLSAEVERQLAVAAGADQRFAQQLVRADVERFQDGAVAQLHDAGEIDLGRGQFDRDAAQHGGAGARRRRIGHRGDERRQVDHCRGGAVERAQANPGARLEQAGQSVEVDVGADQSVIIGDAEVQIDARQLRQQHAGKAALDVDQAAADADRRLPRPRGNRRGAQVDVAPTGEDTGEEQGDALARQHLNRGDAVRGRLEARRDRDRRIGVIGARLRGDDRDAGRAVSGDGALRRGAWVAALKHGGHRGAIGDALQLALAHDHPAVIDGERGGAEEDDDQEDRHDRDAAAPAPQQDGGALDDAAGRGGHEGQAQIAVAAGVVADRDGELARPLADRDRGALHVVAAEILEVFGRLARGEVAPFGSIEAGDGGAGAVVRRLLDAVRDQEPPGVRDDAEGQHQHHRQQDGEFDQHRPARVGQNCRNSLPAAARGAGADGVGANINSGDFRTGFVCLANYCRRAVLFRYRKIGFLGRHVDDAETVVLHRGEDFAGIHPILGIGDFERAAAFQDDLGKAGVLRRRRDVAVDGDRHHLFLRLADEVARRFVGDQATVVDDRDAIAQFLGLFEVVGGEDDGDAGGVQFADIGPQLLAQLDVDARGRFVEDEDGGRMDHRLGDHQPPLHAARQRAGIGVGLVLQMHGAQQVEAAALRFGDAVEACLDLQRLDRREEGVEQDFLVDDADRRLGVARMRVDVEAPDLGAALGLVHQAGEDVDERRFPCAIGAEQAEDLAAGHVEADPVERALAALIGLAEVLDADRGLGHGAGHTLVAAGCNPFRWVDPLPSSSFPRRRESRRANGAALSLRFGGYGFPPPRE</sequence>
<feature type="compositionally biased region" description="Basic and acidic residues" evidence="1">
    <location>
        <begin position="277"/>
        <end position="289"/>
    </location>
</feature>
<dbReference type="Proteomes" id="UP000218231">
    <property type="component" value="Unassembled WGS sequence"/>
</dbReference>
<dbReference type="AntiFam" id="ANF00095">
    <property type="entry name" value="Shadow ORF (opposite ABC transporters)"/>
</dbReference>
<dbReference type="AntiFam" id="ANF00142">
    <property type="entry name" value="Shadow ORF (opposite yadG)"/>
</dbReference>
<feature type="region of interest" description="Disordered" evidence="1">
    <location>
        <begin position="260"/>
        <end position="290"/>
    </location>
</feature>
<gene>
    <name evidence="2" type="ORF">WR25_05949</name>
</gene>
<feature type="region of interest" description="Disordered" evidence="1">
    <location>
        <begin position="346"/>
        <end position="382"/>
    </location>
</feature>
<evidence type="ECO:0000256" key="1">
    <source>
        <dbReference type="SAM" id="MobiDB-lite"/>
    </source>
</evidence>
<feature type="compositionally biased region" description="Low complexity" evidence="1">
    <location>
        <begin position="492"/>
        <end position="505"/>
    </location>
</feature>
<organism evidence="2 3">
    <name type="scientific">Diploscapter pachys</name>
    <dbReference type="NCBI Taxonomy" id="2018661"/>
    <lineage>
        <taxon>Eukaryota</taxon>
        <taxon>Metazoa</taxon>
        <taxon>Ecdysozoa</taxon>
        <taxon>Nematoda</taxon>
        <taxon>Chromadorea</taxon>
        <taxon>Rhabditida</taxon>
        <taxon>Rhabditina</taxon>
        <taxon>Rhabditomorpha</taxon>
        <taxon>Rhabditoidea</taxon>
        <taxon>Rhabditidae</taxon>
        <taxon>Diploscapter</taxon>
    </lineage>
</organism>
<dbReference type="EMBL" id="LIAE01009146">
    <property type="protein sequence ID" value="PAV70985.1"/>
    <property type="molecule type" value="Genomic_DNA"/>
</dbReference>
<keyword evidence="3" id="KW-1185">Reference proteome</keyword>
<feature type="compositionally biased region" description="Basic and acidic residues" evidence="1">
    <location>
        <begin position="164"/>
        <end position="187"/>
    </location>
</feature>
<reference evidence="2 3" key="1">
    <citation type="journal article" date="2017" name="Curr. Biol.">
        <title>Genome architecture and evolution of a unichromosomal asexual nematode.</title>
        <authorList>
            <person name="Fradin H."/>
            <person name="Zegar C."/>
            <person name="Gutwein M."/>
            <person name="Lucas J."/>
            <person name="Kovtun M."/>
            <person name="Corcoran D."/>
            <person name="Baugh L.R."/>
            <person name="Kiontke K."/>
            <person name="Gunsalus K."/>
            <person name="Fitch D.H."/>
            <person name="Piano F."/>
        </authorList>
    </citation>
    <scope>NUCLEOTIDE SEQUENCE [LARGE SCALE GENOMIC DNA]</scope>
    <source>
        <strain evidence="2">PF1309</strain>
    </source>
</reference>
<proteinExistence type="predicted"/>
<dbReference type="AlphaFoldDB" id="A0A2A2KAP0"/>
<feature type="region of interest" description="Disordered" evidence="1">
    <location>
        <begin position="471"/>
        <end position="514"/>
    </location>
</feature>
<comment type="caution">
    <text evidence="2">The sequence shown here is derived from an EMBL/GenBank/DDBJ whole genome shotgun (WGS) entry which is preliminary data.</text>
</comment>
<accession>A0A2A2KAP0</accession>
<name>A0A2A2KAP0_9BILA</name>
<evidence type="ECO:0000313" key="3">
    <source>
        <dbReference type="Proteomes" id="UP000218231"/>
    </source>
</evidence>
<feature type="region of interest" description="Disordered" evidence="1">
    <location>
        <begin position="591"/>
        <end position="617"/>
    </location>
</feature>